<dbReference type="InterPro" id="IPR017896">
    <property type="entry name" value="4Fe4S_Fe-S-bd"/>
</dbReference>
<dbReference type="Proteomes" id="UP000614424">
    <property type="component" value="Unassembled WGS sequence"/>
</dbReference>
<dbReference type="InterPro" id="IPR002586">
    <property type="entry name" value="CobQ/CobB/MinD/ParA_Nub-bd_dom"/>
</dbReference>
<name>A0A8J6TAZ0_9BACT</name>
<evidence type="ECO:0000313" key="3">
    <source>
        <dbReference type="Proteomes" id="UP000614424"/>
    </source>
</evidence>
<dbReference type="Pfam" id="PF00037">
    <property type="entry name" value="Fer4"/>
    <property type="match status" value="1"/>
</dbReference>
<protein>
    <submittedName>
        <fullName evidence="2">P-loop NTPase</fullName>
    </submittedName>
</protein>
<dbReference type="SUPFAM" id="SSF54862">
    <property type="entry name" value="4Fe-4S ferredoxins"/>
    <property type="match status" value="1"/>
</dbReference>
<dbReference type="Pfam" id="PF01656">
    <property type="entry name" value="CbiA"/>
    <property type="match status" value="1"/>
</dbReference>
<dbReference type="PROSITE" id="PS51379">
    <property type="entry name" value="4FE4S_FER_2"/>
    <property type="match status" value="2"/>
</dbReference>
<dbReference type="Gene3D" id="3.30.70.20">
    <property type="match status" value="1"/>
</dbReference>
<dbReference type="PANTHER" id="PTHR43063:SF1">
    <property type="entry name" value="4FE-4S CLUSTER CONTAINING PARA FAMILY ATPASE PROTEIN"/>
    <property type="match status" value="1"/>
</dbReference>
<dbReference type="SUPFAM" id="SSF52540">
    <property type="entry name" value="P-loop containing nucleoside triphosphate hydrolases"/>
    <property type="match status" value="1"/>
</dbReference>
<dbReference type="PANTHER" id="PTHR43063">
    <property type="entry name" value="4FE-4S CLUSTER CONTAINING PARA FAMILY ATPASE PROTEIN"/>
    <property type="match status" value="1"/>
</dbReference>
<comment type="caution">
    <text evidence="2">The sequence shown here is derived from an EMBL/GenBank/DDBJ whole genome shotgun (WGS) entry which is preliminary data.</text>
</comment>
<accession>A0A8J6TAZ0</accession>
<feature type="non-terminal residue" evidence="2">
    <location>
        <position position="213"/>
    </location>
</feature>
<sequence length="213" mass="22606">MKELRPEVIRSFHDKSFSTPVLGVTGGKGGVGKTTVAVNIAAALADMGKKVALVDADVDAPNVALLLNLSLKNKEAVTVTSPVFDNTKCSGCGECVKACRLNSLFLPKGKTMVLLMGECNGCEACFLVCNDKAITKDLRVVGHTFKTTDNNLTVYTGNLQPGMLESAFVVNALKERVFNEADQFDIILIDTSPGTHCNVINALKGVDDVIAVT</sequence>
<dbReference type="Gene3D" id="3.40.50.300">
    <property type="entry name" value="P-loop containing nucleotide triphosphate hydrolases"/>
    <property type="match status" value="1"/>
</dbReference>
<dbReference type="InterPro" id="IPR027417">
    <property type="entry name" value="P-loop_NTPase"/>
</dbReference>
<gene>
    <name evidence="2" type="ORF">H8E41_02340</name>
</gene>
<feature type="domain" description="4Fe-4S ferredoxin-type" evidence="1">
    <location>
        <begin position="80"/>
        <end position="109"/>
    </location>
</feature>
<evidence type="ECO:0000259" key="1">
    <source>
        <dbReference type="PROSITE" id="PS51379"/>
    </source>
</evidence>
<proteinExistence type="predicted"/>
<reference evidence="2 3" key="1">
    <citation type="submission" date="2020-08" db="EMBL/GenBank/DDBJ databases">
        <title>Bridging the membrane lipid divide: bacteria of the FCB group superphylum have the potential to synthesize archaeal ether lipids.</title>
        <authorList>
            <person name="Villanueva L."/>
            <person name="Von Meijenfeldt F.A.B."/>
            <person name="Westbye A.B."/>
            <person name="Yadav S."/>
            <person name="Hopmans E.C."/>
            <person name="Dutilh B.E."/>
            <person name="Sinninghe Damste J.S."/>
        </authorList>
    </citation>
    <scope>NUCLEOTIDE SEQUENCE [LARGE SCALE GENOMIC DNA]</scope>
    <source>
        <strain evidence="2">NIOZ-UU47</strain>
    </source>
</reference>
<evidence type="ECO:0000313" key="2">
    <source>
        <dbReference type="EMBL" id="MBC8316714.1"/>
    </source>
</evidence>
<organism evidence="2 3">
    <name type="scientific">Candidatus Desulfobia pelagia</name>
    <dbReference type="NCBI Taxonomy" id="2841692"/>
    <lineage>
        <taxon>Bacteria</taxon>
        <taxon>Pseudomonadati</taxon>
        <taxon>Thermodesulfobacteriota</taxon>
        <taxon>Desulfobulbia</taxon>
        <taxon>Desulfobulbales</taxon>
        <taxon>Desulfobulbaceae</taxon>
        <taxon>Candidatus Desulfobia</taxon>
    </lineage>
</organism>
<dbReference type="AlphaFoldDB" id="A0A8J6TAZ0"/>
<feature type="domain" description="4Fe-4S ferredoxin-type" evidence="1">
    <location>
        <begin position="110"/>
        <end position="139"/>
    </location>
</feature>
<dbReference type="EMBL" id="JACNJZ010000050">
    <property type="protein sequence ID" value="MBC8316714.1"/>
    <property type="molecule type" value="Genomic_DNA"/>
</dbReference>